<proteinExistence type="predicted"/>
<keyword evidence="2" id="KW-1185">Reference proteome</keyword>
<dbReference type="Proteomes" id="UP001153269">
    <property type="component" value="Unassembled WGS sequence"/>
</dbReference>
<comment type="caution">
    <text evidence="1">The sequence shown here is derived from an EMBL/GenBank/DDBJ whole genome shotgun (WGS) entry which is preliminary data.</text>
</comment>
<reference evidence="1" key="1">
    <citation type="submission" date="2020-03" db="EMBL/GenBank/DDBJ databases">
        <authorList>
            <person name="Weist P."/>
        </authorList>
    </citation>
    <scope>NUCLEOTIDE SEQUENCE</scope>
</reference>
<protein>
    <submittedName>
        <fullName evidence="1">Uncharacterized protein</fullName>
    </submittedName>
</protein>
<dbReference type="EMBL" id="CADEAL010002280">
    <property type="protein sequence ID" value="CAB1439422.1"/>
    <property type="molecule type" value="Genomic_DNA"/>
</dbReference>
<sequence>MPFGARVLAVAMWGWSRNVGVPPLHMTAEAFTVPPQAVSTGFLNHLRLAPNHWKAEVVLKLWARRQSSSQLNTTHLLSQT</sequence>
<dbReference type="AlphaFoldDB" id="A0A9N7UYI8"/>
<organism evidence="1 2">
    <name type="scientific">Pleuronectes platessa</name>
    <name type="common">European plaice</name>
    <dbReference type="NCBI Taxonomy" id="8262"/>
    <lineage>
        <taxon>Eukaryota</taxon>
        <taxon>Metazoa</taxon>
        <taxon>Chordata</taxon>
        <taxon>Craniata</taxon>
        <taxon>Vertebrata</taxon>
        <taxon>Euteleostomi</taxon>
        <taxon>Actinopterygii</taxon>
        <taxon>Neopterygii</taxon>
        <taxon>Teleostei</taxon>
        <taxon>Neoteleostei</taxon>
        <taxon>Acanthomorphata</taxon>
        <taxon>Carangaria</taxon>
        <taxon>Pleuronectiformes</taxon>
        <taxon>Pleuronectoidei</taxon>
        <taxon>Pleuronectidae</taxon>
        <taxon>Pleuronectes</taxon>
    </lineage>
</organism>
<accession>A0A9N7UYI8</accession>
<evidence type="ECO:0000313" key="2">
    <source>
        <dbReference type="Proteomes" id="UP001153269"/>
    </source>
</evidence>
<name>A0A9N7UYI8_PLEPL</name>
<evidence type="ECO:0000313" key="1">
    <source>
        <dbReference type="EMBL" id="CAB1439422.1"/>
    </source>
</evidence>
<gene>
    <name evidence="1" type="ORF">PLEPLA_LOCUS27214</name>
</gene>